<dbReference type="RefSeq" id="XP_018264422.1">
    <property type="nucleotide sequence ID" value="XM_018405928.1"/>
</dbReference>
<reference evidence="1" key="1">
    <citation type="submission" date="2013-07" db="EMBL/GenBank/DDBJ databases">
        <title>The Genome Sequence of Cryptococcus dejecticola CBS10117.</title>
        <authorList>
            <consortium name="The Broad Institute Genome Sequencing Platform"/>
            <person name="Cuomo C."/>
            <person name="Litvintseva A."/>
            <person name="Chen Y."/>
            <person name="Heitman J."/>
            <person name="Sun S."/>
            <person name="Springer D."/>
            <person name="Dromer F."/>
            <person name="Young S.K."/>
            <person name="Zeng Q."/>
            <person name="Gargeya S."/>
            <person name="Fitzgerald M."/>
            <person name="Abouelleil A."/>
            <person name="Alvarado L."/>
            <person name="Berlin A.M."/>
            <person name="Chapman S.B."/>
            <person name="Dewar J."/>
            <person name="Goldberg J."/>
            <person name="Griggs A."/>
            <person name="Gujja S."/>
            <person name="Hansen M."/>
            <person name="Howarth C."/>
            <person name="Imamovic A."/>
            <person name="Larimer J."/>
            <person name="McCowan C."/>
            <person name="Murphy C."/>
            <person name="Pearson M."/>
            <person name="Priest M."/>
            <person name="Roberts A."/>
            <person name="Saif S."/>
            <person name="Shea T."/>
            <person name="Sykes S."/>
            <person name="Wortman J."/>
            <person name="Nusbaum C."/>
            <person name="Birren B."/>
        </authorList>
    </citation>
    <scope>NUCLEOTIDE SEQUENCE [LARGE SCALE GENOMIC DNA]</scope>
    <source>
        <strain evidence="1">CBS 10117</strain>
    </source>
</reference>
<dbReference type="GeneID" id="28966287"/>
<protein>
    <recommendedName>
        <fullName evidence="4">BTB domain-containing protein</fullName>
    </recommendedName>
</protein>
<evidence type="ECO:0000313" key="3">
    <source>
        <dbReference type="Proteomes" id="UP000078595"/>
    </source>
</evidence>
<gene>
    <name evidence="1" type="ORF">I303_02588</name>
    <name evidence="2" type="ORF">I303_102574</name>
</gene>
<accession>A0A1A6A946</accession>
<reference evidence="2" key="3">
    <citation type="submission" date="2024-02" db="EMBL/GenBank/DDBJ databases">
        <title>Comparative genomics of Cryptococcus and Kwoniella reveals pathogenesis evolution and contrasting modes of karyotype evolution via chromosome fusion or intercentromeric recombination.</title>
        <authorList>
            <person name="Coelho M.A."/>
            <person name="David-Palma M."/>
            <person name="Shea T."/>
            <person name="Bowers K."/>
            <person name="McGinley-Smith S."/>
            <person name="Mohammad A.W."/>
            <person name="Gnirke A."/>
            <person name="Yurkov A.M."/>
            <person name="Nowrousian M."/>
            <person name="Sun S."/>
            <person name="Cuomo C.A."/>
            <person name="Heitman J."/>
        </authorList>
    </citation>
    <scope>NUCLEOTIDE SEQUENCE</scope>
    <source>
        <strain evidence="2">CBS 10117</strain>
    </source>
</reference>
<proteinExistence type="predicted"/>
<dbReference type="Proteomes" id="UP000078595">
    <property type="component" value="Chromosome 3"/>
</dbReference>
<keyword evidence="3" id="KW-1185">Reference proteome</keyword>
<evidence type="ECO:0008006" key="4">
    <source>
        <dbReference type="Google" id="ProtNLM"/>
    </source>
</evidence>
<dbReference type="OrthoDB" id="10337661at2759"/>
<dbReference type="EMBL" id="KI894029">
    <property type="protein sequence ID" value="OBR86580.1"/>
    <property type="molecule type" value="Genomic_DNA"/>
</dbReference>
<sequence>MSVTINNKEYKHDNDFLESKKDLIVLTSDGRAIKVDSKLLKETSPVLEAQLSHLHLDHSSDAVKLHIKALQDDTIDFTNMTYKTFKETLEMCLKYVTKHEGLGLLGQINEEKGVIGHFGAEKGFELFCLMPHFNDMLTSCRIIKEVGPEATQDKNDKYGDFWDPLLWTKDTMKELRGDWACAYILAHKSTAHPYGTRDYWDDVSRRFLLMLVV</sequence>
<organism evidence="1">
    <name type="scientific">Kwoniella dejecticola CBS 10117</name>
    <dbReference type="NCBI Taxonomy" id="1296121"/>
    <lineage>
        <taxon>Eukaryota</taxon>
        <taxon>Fungi</taxon>
        <taxon>Dikarya</taxon>
        <taxon>Basidiomycota</taxon>
        <taxon>Agaricomycotina</taxon>
        <taxon>Tremellomycetes</taxon>
        <taxon>Tremellales</taxon>
        <taxon>Cryptococcaceae</taxon>
        <taxon>Kwoniella</taxon>
    </lineage>
</organism>
<dbReference type="EMBL" id="CP144532">
    <property type="protein sequence ID" value="WWC60011.1"/>
    <property type="molecule type" value="Genomic_DNA"/>
</dbReference>
<dbReference type="AlphaFoldDB" id="A0A1A6A946"/>
<name>A0A1A6A946_9TREE</name>
<evidence type="ECO:0000313" key="2">
    <source>
        <dbReference type="EMBL" id="WWC60011.1"/>
    </source>
</evidence>
<evidence type="ECO:0000313" key="1">
    <source>
        <dbReference type="EMBL" id="OBR86580.1"/>
    </source>
</evidence>
<dbReference type="VEuPathDB" id="FungiDB:I303_02588"/>
<dbReference type="KEGG" id="kdj:28966287"/>
<reference evidence="2" key="2">
    <citation type="submission" date="2013-07" db="EMBL/GenBank/DDBJ databases">
        <authorList>
            <consortium name="The Broad Institute Genome Sequencing Platform"/>
            <person name="Cuomo C."/>
            <person name="Litvintseva A."/>
            <person name="Chen Y."/>
            <person name="Heitman J."/>
            <person name="Sun S."/>
            <person name="Springer D."/>
            <person name="Dromer F."/>
            <person name="Young S.K."/>
            <person name="Zeng Q."/>
            <person name="Gargeya S."/>
            <person name="Fitzgerald M."/>
            <person name="Abouelleil A."/>
            <person name="Alvarado L."/>
            <person name="Berlin A.M."/>
            <person name="Chapman S.B."/>
            <person name="Dewar J."/>
            <person name="Goldberg J."/>
            <person name="Griggs A."/>
            <person name="Gujja S."/>
            <person name="Hansen M."/>
            <person name="Howarth C."/>
            <person name="Imamovic A."/>
            <person name="Larimer J."/>
            <person name="McCowan C."/>
            <person name="Murphy C."/>
            <person name="Pearson M."/>
            <person name="Priest M."/>
            <person name="Roberts A."/>
            <person name="Saif S."/>
            <person name="Shea T."/>
            <person name="Sykes S."/>
            <person name="Wortman J."/>
            <person name="Nusbaum C."/>
            <person name="Birren B."/>
        </authorList>
    </citation>
    <scope>NUCLEOTIDE SEQUENCE</scope>
    <source>
        <strain evidence="2">CBS 10117</strain>
    </source>
</reference>